<keyword evidence="2" id="KW-1185">Reference proteome</keyword>
<evidence type="ECO:0000313" key="2">
    <source>
        <dbReference type="Proteomes" id="UP000006334"/>
    </source>
</evidence>
<name>K6YFY2_9ALTE</name>
<organism evidence="1 2">
    <name type="scientific">Aliiglaciecola lipolytica E3</name>
    <dbReference type="NCBI Taxonomy" id="1127673"/>
    <lineage>
        <taxon>Bacteria</taxon>
        <taxon>Pseudomonadati</taxon>
        <taxon>Pseudomonadota</taxon>
        <taxon>Gammaproteobacteria</taxon>
        <taxon>Alteromonadales</taxon>
        <taxon>Alteromonadaceae</taxon>
        <taxon>Aliiglaciecola</taxon>
    </lineage>
</organism>
<dbReference type="Proteomes" id="UP000006334">
    <property type="component" value="Unassembled WGS sequence"/>
</dbReference>
<accession>K6YFY2</accession>
<comment type="caution">
    <text evidence="1">The sequence shown here is derived from an EMBL/GenBank/DDBJ whole genome shotgun (WGS) entry which is preliminary data.</text>
</comment>
<sequence length="44" mass="4832">MGEIKTSELAKKYLLMTGFDVNAACNFFRHSAATHMLEGVIPST</sequence>
<proteinExistence type="predicted"/>
<reference evidence="1 2" key="1">
    <citation type="journal article" date="2017" name="Antonie Van Leeuwenhoek">
        <title>Rhizobium rhizosphaerae sp. nov., a novel species isolated from rice rhizosphere.</title>
        <authorList>
            <person name="Zhao J.J."/>
            <person name="Zhang J."/>
            <person name="Zhang R.J."/>
            <person name="Zhang C.W."/>
            <person name="Yin H.Q."/>
            <person name="Zhang X.X."/>
        </authorList>
    </citation>
    <scope>NUCLEOTIDE SEQUENCE [LARGE SCALE GENOMIC DNA]</scope>
    <source>
        <strain evidence="1 2">E3</strain>
    </source>
</reference>
<dbReference type="AlphaFoldDB" id="K6YFY2"/>
<protein>
    <submittedName>
        <fullName evidence="1">Uncharacterized protein</fullName>
    </submittedName>
</protein>
<gene>
    <name evidence="1" type="ORF">GLIP_2922</name>
</gene>
<evidence type="ECO:0000313" key="1">
    <source>
        <dbReference type="EMBL" id="GAC15543.1"/>
    </source>
</evidence>
<dbReference type="EMBL" id="BAEN01000058">
    <property type="protein sequence ID" value="GAC15543.1"/>
    <property type="molecule type" value="Genomic_DNA"/>
</dbReference>